<evidence type="ECO:0000259" key="2">
    <source>
        <dbReference type="Pfam" id="PF25597"/>
    </source>
</evidence>
<evidence type="ECO:0000313" key="4">
    <source>
        <dbReference type="Proteomes" id="UP000054018"/>
    </source>
</evidence>
<gene>
    <name evidence="3" type="ORF">PISMIDRAFT_122094</name>
</gene>
<dbReference type="Pfam" id="PF25597">
    <property type="entry name" value="SH3_retrovirus"/>
    <property type="match status" value="1"/>
</dbReference>
<feature type="region of interest" description="Disordered" evidence="1">
    <location>
        <begin position="100"/>
        <end position="134"/>
    </location>
</feature>
<accession>A0A0C9Y3U3</accession>
<feature type="compositionally biased region" description="Basic and acidic residues" evidence="1">
    <location>
        <begin position="102"/>
        <end position="115"/>
    </location>
</feature>
<reference evidence="3 4" key="1">
    <citation type="submission" date="2014-04" db="EMBL/GenBank/DDBJ databases">
        <authorList>
            <consortium name="DOE Joint Genome Institute"/>
            <person name="Kuo A."/>
            <person name="Kohler A."/>
            <person name="Costa M.D."/>
            <person name="Nagy L.G."/>
            <person name="Floudas D."/>
            <person name="Copeland A."/>
            <person name="Barry K.W."/>
            <person name="Cichocki N."/>
            <person name="Veneault-Fourrey C."/>
            <person name="LaButti K."/>
            <person name="Lindquist E.A."/>
            <person name="Lipzen A."/>
            <person name="Lundell T."/>
            <person name="Morin E."/>
            <person name="Murat C."/>
            <person name="Sun H."/>
            <person name="Tunlid A."/>
            <person name="Henrissat B."/>
            <person name="Grigoriev I.V."/>
            <person name="Hibbett D.S."/>
            <person name="Martin F."/>
            <person name="Nordberg H.P."/>
            <person name="Cantor M.N."/>
            <person name="Hua S.X."/>
        </authorList>
    </citation>
    <scope>NUCLEOTIDE SEQUENCE [LARGE SCALE GENOMIC DNA]</scope>
    <source>
        <strain evidence="3 4">441</strain>
    </source>
</reference>
<feature type="domain" description="Retroviral polymerase SH3-like" evidence="2">
    <location>
        <begin position="17"/>
        <end position="69"/>
    </location>
</feature>
<dbReference type="Proteomes" id="UP000054018">
    <property type="component" value="Unassembled WGS sequence"/>
</dbReference>
<keyword evidence="4" id="KW-1185">Reference proteome</keyword>
<dbReference type="AlphaFoldDB" id="A0A0C9Y3U3"/>
<organism evidence="3 4">
    <name type="scientific">Pisolithus microcarpus 441</name>
    <dbReference type="NCBI Taxonomy" id="765257"/>
    <lineage>
        <taxon>Eukaryota</taxon>
        <taxon>Fungi</taxon>
        <taxon>Dikarya</taxon>
        <taxon>Basidiomycota</taxon>
        <taxon>Agaricomycotina</taxon>
        <taxon>Agaricomycetes</taxon>
        <taxon>Agaricomycetidae</taxon>
        <taxon>Boletales</taxon>
        <taxon>Sclerodermatineae</taxon>
        <taxon>Pisolithaceae</taxon>
        <taxon>Pisolithus</taxon>
    </lineage>
</organism>
<sequence>MLYKKAPDLSNLPVWGCRVKVHDPSGSKLDARARDGHWLGFDAESDGHRVYWVDSKTVGVERSVVFPKRDVSVSLQCLPHEGESEDLQDMRNGRNLSQNHMEQPETTHHAPRTDHLGPTFETPPPLRRSARQRFESDYVRRLRAGEGTRDGRITLDYMRQLCDSDSRHNSPKSPENATLALIEDELTADDDSEDIYAMVAGVSEAEGLDPSTVNEARARADWPSWEAAINAELKSLEATRTWDVVECPTGANIVGCKWVFKIKWNASGEIEKYKA</sequence>
<dbReference type="HOGENOM" id="CLU_094068_0_0_1"/>
<dbReference type="OrthoDB" id="2802215at2759"/>
<evidence type="ECO:0000256" key="1">
    <source>
        <dbReference type="SAM" id="MobiDB-lite"/>
    </source>
</evidence>
<proteinExistence type="predicted"/>
<name>A0A0C9Y3U3_9AGAM</name>
<dbReference type="STRING" id="765257.A0A0C9Y3U3"/>
<evidence type="ECO:0000313" key="3">
    <source>
        <dbReference type="EMBL" id="KIK11766.1"/>
    </source>
</evidence>
<reference evidence="4" key="2">
    <citation type="submission" date="2015-01" db="EMBL/GenBank/DDBJ databases">
        <title>Evolutionary Origins and Diversification of the Mycorrhizal Mutualists.</title>
        <authorList>
            <consortium name="DOE Joint Genome Institute"/>
            <consortium name="Mycorrhizal Genomics Consortium"/>
            <person name="Kohler A."/>
            <person name="Kuo A."/>
            <person name="Nagy L.G."/>
            <person name="Floudas D."/>
            <person name="Copeland A."/>
            <person name="Barry K.W."/>
            <person name="Cichocki N."/>
            <person name="Veneault-Fourrey C."/>
            <person name="LaButti K."/>
            <person name="Lindquist E.A."/>
            <person name="Lipzen A."/>
            <person name="Lundell T."/>
            <person name="Morin E."/>
            <person name="Murat C."/>
            <person name="Riley R."/>
            <person name="Ohm R."/>
            <person name="Sun H."/>
            <person name="Tunlid A."/>
            <person name="Henrissat B."/>
            <person name="Grigoriev I.V."/>
            <person name="Hibbett D.S."/>
            <person name="Martin F."/>
        </authorList>
    </citation>
    <scope>NUCLEOTIDE SEQUENCE [LARGE SCALE GENOMIC DNA]</scope>
    <source>
        <strain evidence="4">441</strain>
    </source>
</reference>
<dbReference type="InterPro" id="IPR057670">
    <property type="entry name" value="SH3_retrovirus"/>
</dbReference>
<protein>
    <recommendedName>
        <fullName evidence="2">Retroviral polymerase SH3-like domain-containing protein</fullName>
    </recommendedName>
</protein>
<dbReference type="EMBL" id="KN834160">
    <property type="protein sequence ID" value="KIK11766.1"/>
    <property type="molecule type" value="Genomic_DNA"/>
</dbReference>